<feature type="transmembrane region" description="Helical" evidence="7">
    <location>
        <begin position="270"/>
        <end position="291"/>
    </location>
</feature>
<dbReference type="Gene3D" id="1.20.1540.10">
    <property type="entry name" value="Rhomboid-like"/>
    <property type="match status" value="1"/>
</dbReference>
<accession>A0A9P0QQK0</accession>
<feature type="domain" description="Peptidase S54 rhomboid" evidence="8">
    <location>
        <begin position="175"/>
        <end position="319"/>
    </location>
</feature>
<keyword evidence="4" id="KW-0378">Hydrolase</keyword>
<feature type="transmembrane region" description="Helical" evidence="7">
    <location>
        <begin position="216"/>
        <end position="237"/>
    </location>
</feature>
<keyword evidence="10" id="KW-1185">Reference proteome</keyword>
<feature type="transmembrane region" description="Helical" evidence="7">
    <location>
        <begin position="105"/>
        <end position="123"/>
    </location>
</feature>
<evidence type="ECO:0000256" key="5">
    <source>
        <dbReference type="ARBA" id="ARBA00022989"/>
    </source>
</evidence>
<dbReference type="AlphaFoldDB" id="A0A9P0QQK0"/>
<proteinExistence type="inferred from homology"/>
<keyword evidence="5 7" id="KW-1133">Transmembrane helix</keyword>
<evidence type="ECO:0000256" key="2">
    <source>
        <dbReference type="ARBA" id="ARBA00009045"/>
    </source>
</evidence>
<dbReference type="SUPFAM" id="SSF144091">
    <property type="entry name" value="Rhomboid-like"/>
    <property type="match status" value="1"/>
</dbReference>
<feature type="transmembrane region" description="Helical" evidence="7">
    <location>
        <begin position="303"/>
        <end position="320"/>
    </location>
</feature>
<organism evidence="9 10">
    <name type="scientific">[Candida] railenensis</name>
    <dbReference type="NCBI Taxonomy" id="45579"/>
    <lineage>
        <taxon>Eukaryota</taxon>
        <taxon>Fungi</taxon>
        <taxon>Dikarya</taxon>
        <taxon>Ascomycota</taxon>
        <taxon>Saccharomycotina</taxon>
        <taxon>Pichiomycetes</taxon>
        <taxon>Debaryomycetaceae</taxon>
        <taxon>Kurtzmaniella</taxon>
    </lineage>
</organism>
<dbReference type="FunFam" id="1.20.1540.10:FF:000012">
    <property type="entry name" value="Rhomboid family protein"/>
    <property type="match status" value="1"/>
</dbReference>
<comment type="similarity">
    <text evidence="2">Belongs to the peptidase S54 family.</text>
</comment>
<dbReference type="GO" id="GO:0016020">
    <property type="term" value="C:membrane"/>
    <property type="evidence" value="ECO:0007669"/>
    <property type="project" value="UniProtKB-SubCell"/>
</dbReference>
<protein>
    <submittedName>
        <fullName evidence="9">Rhomboid protein 1, mitochondrial</fullName>
    </submittedName>
</protein>
<dbReference type="InterPro" id="IPR035952">
    <property type="entry name" value="Rhomboid-like_sf"/>
</dbReference>
<dbReference type="PANTHER" id="PTHR43731:SF14">
    <property type="entry name" value="PRESENILIN-ASSOCIATED RHOMBOID-LIKE PROTEIN, MITOCHONDRIAL"/>
    <property type="match status" value="1"/>
</dbReference>
<dbReference type="InterPro" id="IPR050925">
    <property type="entry name" value="Rhomboid_protease_S54"/>
</dbReference>
<dbReference type="EMBL" id="CAKXYY010000007">
    <property type="protein sequence ID" value="CAH2352623.1"/>
    <property type="molecule type" value="Genomic_DNA"/>
</dbReference>
<evidence type="ECO:0000256" key="1">
    <source>
        <dbReference type="ARBA" id="ARBA00004141"/>
    </source>
</evidence>
<evidence type="ECO:0000259" key="8">
    <source>
        <dbReference type="Pfam" id="PF01694"/>
    </source>
</evidence>
<reference evidence="9" key="1">
    <citation type="submission" date="2022-03" db="EMBL/GenBank/DDBJ databases">
        <authorList>
            <person name="Legras J.-L."/>
            <person name="Devillers H."/>
            <person name="Grondin C."/>
        </authorList>
    </citation>
    <scope>NUCLEOTIDE SEQUENCE</scope>
    <source>
        <strain evidence="9">CLIB 1423</strain>
    </source>
</reference>
<sequence length="336" mass="37788">MFKLISPFSKAKAVPMFFSNTYISSFSSISLKEAAAIRKSRVFSSNIPLLQSSFGPGGRRRIANSYKYELKSLTDRFGIPKRSDTWKRYNRHYGNTQWDKLKGPALFTLLFCTTTTLAMPYLFEYTPLGVFKRQPYALVLSIIAINGGVFLMWKAPQFRRYLNKYALIYKDNVETYWSFLGAAFSHQSFGHLFVNMFVLHSFGTTLCTMLGSANFLALYLNSAVISSFISILIPVLLRFNLSVGALGASGAIFSVFGAFSYLIPKAPIALFFFPIPGGSWIAFLGAAAYNVAGIAFKFGRYDYAAHLGGAIAGVAYGWWYDNKRKQMRRQRRVAYV</sequence>
<evidence type="ECO:0000313" key="10">
    <source>
        <dbReference type="Proteomes" id="UP000837801"/>
    </source>
</evidence>
<evidence type="ECO:0000256" key="6">
    <source>
        <dbReference type="ARBA" id="ARBA00023136"/>
    </source>
</evidence>
<comment type="caution">
    <text evidence="9">The sequence shown here is derived from an EMBL/GenBank/DDBJ whole genome shotgun (WGS) entry which is preliminary data.</text>
</comment>
<name>A0A9P0QQK0_9ASCO</name>
<evidence type="ECO:0000313" key="9">
    <source>
        <dbReference type="EMBL" id="CAH2352623.1"/>
    </source>
</evidence>
<dbReference type="InterPro" id="IPR022764">
    <property type="entry name" value="Peptidase_S54_rhomboid_dom"/>
</dbReference>
<dbReference type="PANTHER" id="PTHR43731">
    <property type="entry name" value="RHOMBOID PROTEASE"/>
    <property type="match status" value="1"/>
</dbReference>
<evidence type="ECO:0000256" key="3">
    <source>
        <dbReference type="ARBA" id="ARBA00022692"/>
    </source>
</evidence>
<dbReference type="Pfam" id="PF01694">
    <property type="entry name" value="Rhomboid"/>
    <property type="match status" value="1"/>
</dbReference>
<evidence type="ECO:0000256" key="7">
    <source>
        <dbReference type="SAM" id="Phobius"/>
    </source>
</evidence>
<dbReference type="GO" id="GO:0004252">
    <property type="term" value="F:serine-type endopeptidase activity"/>
    <property type="evidence" value="ECO:0007669"/>
    <property type="project" value="InterPro"/>
</dbReference>
<keyword evidence="3 7" id="KW-0812">Transmembrane</keyword>
<gene>
    <name evidence="9" type="ORF">CLIB1423_07S03796</name>
</gene>
<dbReference type="OrthoDB" id="10260614at2759"/>
<dbReference type="GO" id="GO:0006465">
    <property type="term" value="P:signal peptide processing"/>
    <property type="evidence" value="ECO:0007669"/>
    <property type="project" value="TreeGrafter"/>
</dbReference>
<keyword evidence="6 7" id="KW-0472">Membrane</keyword>
<dbReference type="Proteomes" id="UP000837801">
    <property type="component" value="Unassembled WGS sequence"/>
</dbReference>
<feature type="transmembrane region" description="Helical" evidence="7">
    <location>
        <begin position="243"/>
        <end position="263"/>
    </location>
</feature>
<evidence type="ECO:0000256" key="4">
    <source>
        <dbReference type="ARBA" id="ARBA00022801"/>
    </source>
</evidence>
<comment type="subcellular location">
    <subcellularLocation>
        <location evidence="1">Membrane</location>
        <topology evidence="1">Multi-pass membrane protein</topology>
    </subcellularLocation>
</comment>
<feature type="transmembrane region" description="Helical" evidence="7">
    <location>
        <begin position="135"/>
        <end position="153"/>
    </location>
</feature>